<dbReference type="Proteomes" id="UP001497535">
    <property type="component" value="Unassembled WGS sequence"/>
</dbReference>
<evidence type="ECO:0000313" key="2">
    <source>
        <dbReference type="Proteomes" id="UP001497535"/>
    </source>
</evidence>
<reference evidence="1" key="1">
    <citation type="submission" date="2023-11" db="EMBL/GenBank/DDBJ databases">
        <authorList>
            <person name="Poullet M."/>
        </authorList>
    </citation>
    <scope>NUCLEOTIDE SEQUENCE</scope>
    <source>
        <strain evidence="1">E1834</strain>
    </source>
</reference>
<proteinExistence type="predicted"/>
<evidence type="ECO:0000313" key="1">
    <source>
        <dbReference type="EMBL" id="CAK5076175.1"/>
    </source>
</evidence>
<gene>
    <name evidence="1" type="ORF">MENTE1834_LOCUS23032</name>
</gene>
<protein>
    <submittedName>
        <fullName evidence="1">Uncharacterized protein</fullName>
    </submittedName>
</protein>
<sequence length="406" mass="44177">MCDKPRCQCKQGYARDENKKCIPREKCPKNGTTCAPDYGCKEGEVFKSCASACEPTCKDTGDIACTLQCLPGKCQCKEGYVRDENNTCIPKEKCPNLPNPYPQFCCNPFHPCWRCPVGQHCVGEPGARRCVPTVCNLACRIGYECKIIDGKPTCVPSQNGCSLIKCRSGYECKIIDGKPQCVPIACNLACRIGYECKIIDGKPQCVPKCSKGEEYKDCPTGCELICGQKPRFCPAVCLKPPRCQCSLGYARTSEGICIPRNECPISENATTEVPPSTTPLICVEGEVAGICPCEATCARKHPICPLLCRPGKQCMCKRGFARVAKGKCIPIEQCPEEPTTQKPCILPCPLAFLCKFVNGEATCVRAKDCSKINCGIAYTCKVIDGEATCVPLYGKSTTETYGNFIV</sequence>
<organism evidence="1 2">
    <name type="scientific">Meloidogyne enterolobii</name>
    <name type="common">Root-knot nematode worm</name>
    <name type="synonym">Meloidogyne mayaguensis</name>
    <dbReference type="NCBI Taxonomy" id="390850"/>
    <lineage>
        <taxon>Eukaryota</taxon>
        <taxon>Metazoa</taxon>
        <taxon>Ecdysozoa</taxon>
        <taxon>Nematoda</taxon>
        <taxon>Chromadorea</taxon>
        <taxon>Rhabditida</taxon>
        <taxon>Tylenchina</taxon>
        <taxon>Tylenchomorpha</taxon>
        <taxon>Tylenchoidea</taxon>
        <taxon>Meloidogynidae</taxon>
        <taxon>Meloidogyninae</taxon>
        <taxon>Meloidogyne</taxon>
    </lineage>
</organism>
<accession>A0ACB0ZBA6</accession>
<name>A0ACB0ZBA6_MELEN</name>
<dbReference type="EMBL" id="CAVMJV010000029">
    <property type="protein sequence ID" value="CAK5076175.1"/>
    <property type="molecule type" value="Genomic_DNA"/>
</dbReference>
<keyword evidence="2" id="KW-1185">Reference proteome</keyword>
<comment type="caution">
    <text evidence="1">The sequence shown here is derived from an EMBL/GenBank/DDBJ whole genome shotgun (WGS) entry which is preliminary data.</text>
</comment>